<dbReference type="InterPro" id="IPR021251">
    <property type="entry name" value="DUF2793"/>
</dbReference>
<organism evidence="1 2">
    <name type="scientific">Sphingomonas taxi</name>
    <dbReference type="NCBI Taxonomy" id="1549858"/>
    <lineage>
        <taxon>Bacteria</taxon>
        <taxon>Pseudomonadati</taxon>
        <taxon>Pseudomonadota</taxon>
        <taxon>Alphaproteobacteria</taxon>
        <taxon>Sphingomonadales</taxon>
        <taxon>Sphingomonadaceae</taxon>
        <taxon>Sphingomonas</taxon>
    </lineage>
</organism>
<dbReference type="STRING" id="1549858.MC45_15830"/>
<dbReference type="HOGENOM" id="CLU_136238_0_0_5"/>
<proteinExistence type="predicted"/>
<evidence type="ECO:0000313" key="1">
    <source>
        <dbReference type="EMBL" id="AIT07593.1"/>
    </source>
</evidence>
<name>A0A097EJ65_9SPHN</name>
<dbReference type="eggNOG" id="ENOG50332EE">
    <property type="taxonomic scope" value="Bacteria"/>
</dbReference>
<sequence length="167" mass="16980">MTDQMSARLALPLLAAGQAGKELTHNEALTRLDILVQPAVIGIGGNTPPQAPQPGQCWIVGAAPTDAWAGHGDALAGWSGGGWRFVVPAEGFAVWNAASGQPVVYRDGRWREGEVVAGRVVIGGVAVVGPRGGAIADPDGGTVVDAVARKTLTGILNALRQHGLIAG</sequence>
<gene>
    <name evidence="1" type="ORF">MC45_15830</name>
</gene>
<keyword evidence="2" id="KW-1185">Reference proteome</keyword>
<evidence type="ECO:0008006" key="3">
    <source>
        <dbReference type="Google" id="ProtNLM"/>
    </source>
</evidence>
<protein>
    <recommendedName>
        <fullName evidence="3">DUF2793 domain-containing protein</fullName>
    </recommendedName>
</protein>
<dbReference type="RefSeq" id="WP_038665212.1">
    <property type="nucleotide sequence ID" value="NZ_CP009571.1"/>
</dbReference>
<reference evidence="1 2" key="1">
    <citation type="submission" date="2014-09" db="EMBL/GenBank/DDBJ databases">
        <title>Using Illumina technology Improving SMRT sequencing Genome Assembly by RASTools.</title>
        <authorList>
            <person name="Zhou Y."/>
            <person name="Ma T."/>
            <person name="Liu T."/>
        </authorList>
    </citation>
    <scope>NUCLEOTIDE SEQUENCE [LARGE SCALE GENOMIC DNA]</scope>
    <source>
        <strain evidence="1 2">ATCC 55669</strain>
    </source>
</reference>
<dbReference type="AlphaFoldDB" id="A0A097EJ65"/>
<dbReference type="Proteomes" id="UP000033200">
    <property type="component" value="Chromosome"/>
</dbReference>
<dbReference type="Pfam" id="PF10983">
    <property type="entry name" value="DUF2793"/>
    <property type="match status" value="1"/>
</dbReference>
<accession>A0A097EJ65</accession>
<dbReference type="EMBL" id="CP009571">
    <property type="protein sequence ID" value="AIT07593.1"/>
    <property type="molecule type" value="Genomic_DNA"/>
</dbReference>
<evidence type="ECO:0000313" key="2">
    <source>
        <dbReference type="Proteomes" id="UP000033200"/>
    </source>
</evidence>
<dbReference type="KEGG" id="stax:MC45_15830"/>